<gene>
    <name evidence="4" type="ORF">KYD98_08305</name>
</gene>
<dbReference type="RefSeq" id="WP_219779153.1">
    <property type="nucleotide sequence ID" value="NZ_JAHXPT010000005.1"/>
</dbReference>
<dbReference type="InterPro" id="IPR036390">
    <property type="entry name" value="WH_DNA-bd_sf"/>
</dbReference>
<comment type="similarity">
    <text evidence="2">Belongs to the ROK (NagC/XylR) family.</text>
</comment>
<reference evidence="4 5" key="1">
    <citation type="submission" date="2021-07" db="EMBL/GenBank/DDBJ databases">
        <title>Clostridium weizhouense sp. nov., an anaerobic bacterium isolated from activated sludge of Petroleum wastewater.</title>
        <authorList>
            <person name="Li Q."/>
        </authorList>
    </citation>
    <scope>NUCLEOTIDE SEQUENCE [LARGE SCALE GENOMIC DNA]</scope>
    <source>
        <strain evidence="4 5">YB-6</strain>
    </source>
</reference>
<dbReference type="Pfam" id="PF00480">
    <property type="entry name" value="ROK"/>
    <property type="match status" value="1"/>
</dbReference>
<name>A0ABS7AN48_9CLOT</name>
<evidence type="ECO:0000313" key="5">
    <source>
        <dbReference type="Proteomes" id="UP001519921"/>
    </source>
</evidence>
<dbReference type="InterPro" id="IPR043129">
    <property type="entry name" value="ATPase_NBD"/>
</dbReference>
<dbReference type="PANTHER" id="PTHR18964">
    <property type="entry name" value="ROK (REPRESSOR, ORF, KINASE) FAMILY"/>
    <property type="match status" value="1"/>
</dbReference>
<dbReference type="EMBL" id="JAHXPT010000005">
    <property type="protein sequence ID" value="MBW6410093.1"/>
    <property type="molecule type" value="Genomic_DNA"/>
</dbReference>
<comment type="caution">
    <text evidence="4">The sequence shown here is derived from an EMBL/GenBank/DDBJ whole genome shotgun (WGS) entry which is preliminary data.</text>
</comment>
<protein>
    <submittedName>
        <fullName evidence="4">ROK family protein</fullName>
    </submittedName>
</protein>
<dbReference type="SUPFAM" id="SSF53067">
    <property type="entry name" value="Actin-like ATPase domain"/>
    <property type="match status" value="1"/>
</dbReference>
<dbReference type="Proteomes" id="UP001519921">
    <property type="component" value="Unassembled WGS sequence"/>
</dbReference>
<sequence>MSKISGKPKELKRVNISLILEFIRNNGSASRTEIVKGTGISQTTVGKLLLELQSSNDIINTGLDKSSGGRRAERYSLNKNKSYILSLLINGKYVIYNLVNGIGDIIESNKIETSELLDKIIIDNLIESFIKNDKDIKAIGICVPGIVSENGYLSGRTFSELKEIDINIHIQEKYNIPVVLENDLNSAALGFLDEYVNNQKNNIKECLNMVYINFNKLGAGAGIIINNKLVKGKDNFAGEIGFIKLGDQRVNELLQNNPTDKEYIDIVVNILSIINYILNPSLIVLGGDDFRYNLIEKIKKNYKENNIKTEIFIVKDDIGISFKGINKTLLNLINNDVKLIKNL</sequence>
<evidence type="ECO:0000256" key="2">
    <source>
        <dbReference type="ARBA" id="ARBA00006479"/>
    </source>
</evidence>
<organism evidence="4 5">
    <name type="scientific">Clostridium weizhouense</name>
    <dbReference type="NCBI Taxonomy" id="2859781"/>
    <lineage>
        <taxon>Bacteria</taxon>
        <taxon>Bacillati</taxon>
        <taxon>Bacillota</taxon>
        <taxon>Clostridia</taxon>
        <taxon>Eubacteriales</taxon>
        <taxon>Clostridiaceae</taxon>
        <taxon>Clostridium</taxon>
    </lineage>
</organism>
<proteinExistence type="inferred from homology"/>
<dbReference type="InterPro" id="IPR000600">
    <property type="entry name" value="ROK"/>
</dbReference>
<comment type="function">
    <text evidence="1">Transcriptional repressor of xylose-utilizing enzymes.</text>
</comment>
<dbReference type="InterPro" id="IPR036388">
    <property type="entry name" value="WH-like_DNA-bd_sf"/>
</dbReference>
<dbReference type="PANTHER" id="PTHR18964:SF170">
    <property type="entry name" value="SUGAR KINASE"/>
    <property type="match status" value="1"/>
</dbReference>
<evidence type="ECO:0000256" key="3">
    <source>
        <dbReference type="ARBA" id="ARBA00022629"/>
    </source>
</evidence>
<keyword evidence="3" id="KW-0859">Xylose metabolism</keyword>
<keyword evidence="5" id="KW-1185">Reference proteome</keyword>
<keyword evidence="3" id="KW-0119">Carbohydrate metabolism</keyword>
<dbReference type="CDD" id="cd23763">
    <property type="entry name" value="ASKHA_ATPase_ROK"/>
    <property type="match status" value="1"/>
</dbReference>
<evidence type="ECO:0000256" key="1">
    <source>
        <dbReference type="ARBA" id="ARBA00002486"/>
    </source>
</evidence>
<accession>A0ABS7AN48</accession>
<dbReference type="SUPFAM" id="SSF46785">
    <property type="entry name" value="Winged helix' DNA-binding domain"/>
    <property type="match status" value="1"/>
</dbReference>
<evidence type="ECO:0000313" key="4">
    <source>
        <dbReference type="EMBL" id="MBW6410093.1"/>
    </source>
</evidence>
<dbReference type="Gene3D" id="1.10.10.10">
    <property type="entry name" value="Winged helix-like DNA-binding domain superfamily/Winged helix DNA-binding domain"/>
    <property type="match status" value="1"/>
</dbReference>
<dbReference type="Gene3D" id="3.30.420.40">
    <property type="match status" value="2"/>
</dbReference>